<evidence type="ECO:0000313" key="1">
    <source>
        <dbReference type="EMBL" id="MYZ47326.1"/>
    </source>
</evidence>
<comment type="caution">
    <text evidence="1">The sequence shown here is derived from an EMBL/GenBank/DDBJ whole genome shotgun (WGS) entry which is preliminary data.</text>
</comment>
<dbReference type="AlphaFoldDB" id="A0A964T2N5"/>
<keyword evidence="2" id="KW-1185">Reference proteome</keyword>
<gene>
    <name evidence="1" type="ORF">E4O86_06335</name>
</gene>
<dbReference type="EMBL" id="SPKJ01000013">
    <property type="protein sequence ID" value="MYZ47326.1"/>
    <property type="molecule type" value="Genomic_DNA"/>
</dbReference>
<name>A0A964T2N5_9HYPH</name>
<protein>
    <submittedName>
        <fullName evidence="1">Uncharacterized protein</fullName>
    </submittedName>
</protein>
<organism evidence="1 2">
    <name type="scientific">Propylenella binzhouense</name>
    <dbReference type="NCBI Taxonomy" id="2555902"/>
    <lineage>
        <taxon>Bacteria</taxon>
        <taxon>Pseudomonadati</taxon>
        <taxon>Pseudomonadota</taxon>
        <taxon>Alphaproteobacteria</taxon>
        <taxon>Hyphomicrobiales</taxon>
        <taxon>Propylenellaceae</taxon>
        <taxon>Propylenella</taxon>
    </lineage>
</organism>
<sequence length="73" mass="7937">MTNAEALQRALELVDARVAEVFHDSAAALVARGATAEEVADHLDQCAEDFKTIRPRLVAELAAFIDRDGETLQ</sequence>
<dbReference type="Proteomes" id="UP000773614">
    <property type="component" value="Unassembled WGS sequence"/>
</dbReference>
<evidence type="ECO:0000313" key="2">
    <source>
        <dbReference type="Proteomes" id="UP000773614"/>
    </source>
</evidence>
<dbReference type="RefSeq" id="WP_161139676.1">
    <property type="nucleotide sequence ID" value="NZ_SPKJ01000013.1"/>
</dbReference>
<reference evidence="1" key="1">
    <citation type="submission" date="2019-03" db="EMBL/GenBank/DDBJ databases">
        <title>Afifella sp. nov., isolated from activated sludge.</title>
        <authorList>
            <person name="Li Q."/>
            <person name="Liu Y."/>
        </authorList>
    </citation>
    <scope>NUCLEOTIDE SEQUENCE</scope>
    <source>
        <strain evidence="1">L72</strain>
    </source>
</reference>
<proteinExistence type="predicted"/>
<accession>A0A964T2N5</accession>